<reference evidence="4" key="1">
    <citation type="submission" date="2020-11" db="EMBL/GenBank/DDBJ databases">
        <title>Kefir isolates.</title>
        <authorList>
            <person name="Marcisauskas S."/>
            <person name="Kim Y."/>
            <person name="Blasche S."/>
        </authorList>
    </citation>
    <scope>NUCLEOTIDE SEQUENCE</scope>
    <source>
        <strain evidence="4">Olga-1</strain>
    </source>
</reference>
<dbReference type="InterPro" id="IPR013904">
    <property type="entry name" value="RXT2_N"/>
</dbReference>
<proteinExistence type="predicted"/>
<feature type="coiled-coil region" evidence="1">
    <location>
        <begin position="1"/>
        <end position="28"/>
    </location>
</feature>
<feature type="region of interest" description="Disordered" evidence="2">
    <location>
        <begin position="237"/>
        <end position="256"/>
    </location>
</feature>
<protein>
    <submittedName>
        <fullName evidence="4">Histone deacetylase complex subunit Rxt2</fullName>
    </submittedName>
</protein>
<evidence type="ECO:0000256" key="1">
    <source>
        <dbReference type="SAM" id="Coils"/>
    </source>
</evidence>
<organism evidence="4 5">
    <name type="scientific">Pichia californica</name>
    <dbReference type="NCBI Taxonomy" id="460514"/>
    <lineage>
        <taxon>Eukaryota</taxon>
        <taxon>Fungi</taxon>
        <taxon>Dikarya</taxon>
        <taxon>Ascomycota</taxon>
        <taxon>Saccharomycotina</taxon>
        <taxon>Pichiomycetes</taxon>
        <taxon>Pichiales</taxon>
        <taxon>Pichiaceae</taxon>
        <taxon>Pichia</taxon>
    </lineage>
</organism>
<evidence type="ECO:0000313" key="4">
    <source>
        <dbReference type="EMBL" id="KAG0691267.1"/>
    </source>
</evidence>
<dbReference type="PANTHER" id="PTHR28232:SF1">
    <property type="entry name" value="TRANSCRIPTIONAL REGULATORY PROTEIN RXT2"/>
    <property type="match status" value="1"/>
</dbReference>
<feature type="domain" description="Transcriptional regulatory protein RXT2 N-terminal" evidence="3">
    <location>
        <begin position="115"/>
        <end position="213"/>
    </location>
</feature>
<dbReference type="GO" id="GO:0033698">
    <property type="term" value="C:Rpd3L complex"/>
    <property type="evidence" value="ECO:0007669"/>
    <property type="project" value="TreeGrafter"/>
</dbReference>
<dbReference type="Proteomes" id="UP000697127">
    <property type="component" value="Unassembled WGS sequence"/>
</dbReference>
<gene>
    <name evidence="4" type="primary">RXT2</name>
    <name evidence="4" type="ORF">C6P40_003518</name>
</gene>
<dbReference type="AlphaFoldDB" id="A0A9P6WRC7"/>
<dbReference type="PANTHER" id="PTHR28232">
    <property type="entry name" value="TRANSCRIPTIONAL REGULATORY PROTEIN RXT2"/>
    <property type="match status" value="1"/>
</dbReference>
<evidence type="ECO:0000259" key="3">
    <source>
        <dbReference type="Pfam" id="PF08595"/>
    </source>
</evidence>
<evidence type="ECO:0000313" key="5">
    <source>
        <dbReference type="Proteomes" id="UP000697127"/>
    </source>
</evidence>
<keyword evidence="5" id="KW-1185">Reference proteome</keyword>
<name>A0A9P6WRC7_9ASCO</name>
<dbReference type="InterPro" id="IPR039602">
    <property type="entry name" value="Rxt2"/>
</dbReference>
<sequence length="354" mass="41846">MTMKENEMESLKHDILQLKGKLNSEKNARQTISIIPSKNIFYQDSDSNSKVESKRKMIASTKYNFKLSSVDVFDEYTNQYESKLVYINQYCSNPDFDERIRLQVQEEFGSDDDIDDYNYDDYDRAGVDQEVGESLLADIEDPSLSRFNDLLSTVRLDQLLKPITKPGDVIDIKSVQKIYKEKYLEKLSNDTIEIIEKEQENVNLLNQIMDVFLLEDPDHIKADNLGLASYNHHLDLDKEQNDNNNDNVNDNQDINIEDDPFFRPPIYESDPQFEGIDQEEIDETRQLLQIALQRNEEFVRSLTQIRYGFLHADNYREDVYNWCKEMHDNEIIKNQKEREKEREKELEMTKESEQ</sequence>
<feature type="compositionally biased region" description="Low complexity" evidence="2">
    <location>
        <begin position="242"/>
        <end position="254"/>
    </location>
</feature>
<dbReference type="GO" id="GO:0005829">
    <property type="term" value="C:cytosol"/>
    <property type="evidence" value="ECO:0007669"/>
    <property type="project" value="TreeGrafter"/>
</dbReference>
<evidence type="ECO:0000256" key="2">
    <source>
        <dbReference type="SAM" id="MobiDB-lite"/>
    </source>
</evidence>
<dbReference type="Pfam" id="PF08595">
    <property type="entry name" value="RXT2_N"/>
    <property type="match status" value="1"/>
</dbReference>
<dbReference type="EMBL" id="PUHW01000004">
    <property type="protein sequence ID" value="KAG0691267.1"/>
    <property type="molecule type" value="Genomic_DNA"/>
</dbReference>
<dbReference type="OrthoDB" id="2405722at2759"/>
<feature type="region of interest" description="Disordered" evidence="2">
    <location>
        <begin position="333"/>
        <end position="354"/>
    </location>
</feature>
<comment type="caution">
    <text evidence="4">The sequence shown here is derived from an EMBL/GenBank/DDBJ whole genome shotgun (WGS) entry which is preliminary data.</text>
</comment>
<keyword evidence="1" id="KW-0175">Coiled coil</keyword>
<accession>A0A9P6WRC7</accession>